<dbReference type="EMBL" id="JAULSN010000001">
    <property type="protein sequence ID" value="KAK3382754.1"/>
    <property type="molecule type" value="Genomic_DNA"/>
</dbReference>
<proteinExistence type="inferred from homology"/>
<feature type="transmembrane region" description="Helical" evidence="7">
    <location>
        <begin position="233"/>
        <end position="257"/>
    </location>
</feature>
<comment type="caution">
    <text evidence="9">The sequence shown here is derived from an EMBL/GenBank/DDBJ whole genome shotgun (WGS) entry which is preliminary data.</text>
</comment>
<protein>
    <recommendedName>
        <fullName evidence="8">Rhodopsin domain-containing protein</fullName>
    </recommendedName>
</protein>
<keyword evidence="10" id="KW-1185">Reference proteome</keyword>
<evidence type="ECO:0000256" key="6">
    <source>
        <dbReference type="SAM" id="MobiDB-lite"/>
    </source>
</evidence>
<feature type="domain" description="Rhodopsin" evidence="8">
    <location>
        <begin position="58"/>
        <end position="302"/>
    </location>
</feature>
<dbReference type="Pfam" id="PF20684">
    <property type="entry name" value="Fung_rhodopsin"/>
    <property type="match status" value="1"/>
</dbReference>
<feature type="region of interest" description="Disordered" evidence="6">
    <location>
        <begin position="421"/>
        <end position="463"/>
    </location>
</feature>
<evidence type="ECO:0000256" key="3">
    <source>
        <dbReference type="ARBA" id="ARBA00022989"/>
    </source>
</evidence>
<dbReference type="PANTHER" id="PTHR33048">
    <property type="entry name" value="PTH11-LIKE INTEGRAL MEMBRANE PROTEIN (AFU_ORTHOLOGUE AFUA_5G11245)"/>
    <property type="match status" value="1"/>
</dbReference>
<evidence type="ECO:0000256" key="1">
    <source>
        <dbReference type="ARBA" id="ARBA00004141"/>
    </source>
</evidence>
<evidence type="ECO:0000256" key="7">
    <source>
        <dbReference type="SAM" id="Phobius"/>
    </source>
</evidence>
<evidence type="ECO:0000259" key="8">
    <source>
        <dbReference type="Pfam" id="PF20684"/>
    </source>
</evidence>
<keyword evidence="2 7" id="KW-0812">Transmembrane</keyword>
<feature type="transmembrane region" description="Helical" evidence="7">
    <location>
        <begin position="41"/>
        <end position="61"/>
    </location>
</feature>
<feature type="compositionally biased region" description="Basic and acidic residues" evidence="6">
    <location>
        <begin position="430"/>
        <end position="447"/>
    </location>
</feature>
<reference evidence="9" key="2">
    <citation type="submission" date="2023-06" db="EMBL/GenBank/DDBJ databases">
        <authorList>
            <consortium name="Lawrence Berkeley National Laboratory"/>
            <person name="Haridas S."/>
            <person name="Hensen N."/>
            <person name="Bonometti L."/>
            <person name="Westerberg I."/>
            <person name="Brannstrom I.O."/>
            <person name="Guillou S."/>
            <person name="Cros-Aarteil S."/>
            <person name="Calhoun S."/>
            <person name="Kuo A."/>
            <person name="Mondo S."/>
            <person name="Pangilinan J."/>
            <person name="Riley R."/>
            <person name="Labutti K."/>
            <person name="Andreopoulos B."/>
            <person name="Lipzen A."/>
            <person name="Chen C."/>
            <person name="Yanf M."/>
            <person name="Daum C."/>
            <person name="Ng V."/>
            <person name="Clum A."/>
            <person name="Steindorff A."/>
            <person name="Ohm R."/>
            <person name="Martin F."/>
            <person name="Silar P."/>
            <person name="Natvig D."/>
            <person name="Lalanne C."/>
            <person name="Gautier V."/>
            <person name="Ament-Velasquez S.L."/>
            <person name="Kruys A."/>
            <person name="Hutchinson M.I."/>
            <person name="Powell A.J."/>
            <person name="Barry K."/>
            <person name="Miller A.N."/>
            <person name="Grigoriev I.V."/>
            <person name="Debuchy R."/>
            <person name="Gladieux P."/>
            <person name="Thoren M.H."/>
            <person name="Johannesson H."/>
        </authorList>
    </citation>
    <scope>NUCLEOTIDE SEQUENCE</scope>
    <source>
        <strain evidence="9">CBS 958.72</strain>
    </source>
</reference>
<accession>A0AAE0NJV9</accession>
<reference evidence="9" key="1">
    <citation type="journal article" date="2023" name="Mol. Phylogenet. Evol.">
        <title>Genome-scale phylogeny and comparative genomics of the fungal order Sordariales.</title>
        <authorList>
            <person name="Hensen N."/>
            <person name="Bonometti L."/>
            <person name="Westerberg I."/>
            <person name="Brannstrom I.O."/>
            <person name="Guillou S."/>
            <person name="Cros-Aarteil S."/>
            <person name="Calhoun S."/>
            <person name="Haridas S."/>
            <person name="Kuo A."/>
            <person name="Mondo S."/>
            <person name="Pangilinan J."/>
            <person name="Riley R."/>
            <person name="LaButti K."/>
            <person name="Andreopoulos B."/>
            <person name="Lipzen A."/>
            <person name="Chen C."/>
            <person name="Yan M."/>
            <person name="Daum C."/>
            <person name="Ng V."/>
            <person name="Clum A."/>
            <person name="Steindorff A."/>
            <person name="Ohm R.A."/>
            <person name="Martin F."/>
            <person name="Silar P."/>
            <person name="Natvig D.O."/>
            <person name="Lalanne C."/>
            <person name="Gautier V."/>
            <person name="Ament-Velasquez S.L."/>
            <person name="Kruys A."/>
            <person name="Hutchinson M.I."/>
            <person name="Powell A.J."/>
            <person name="Barry K."/>
            <person name="Miller A.N."/>
            <person name="Grigoriev I.V."/>
            <person name="Debuchy R."/>
            <person name="Gladieux P."/>
            <person name="Hiltunen Thoren M."/>
            <person name="Johannesson H."/>
        </authorList>
    </citation>
    <scope>NUCLEOTIDE SEQUENCE</scope>
    <source>
        <strain evidence="9">CBS 958.72</strain>
    </source>
</reference>
<comment type="subcellular location">
    <subcellularLocation>
        <location evidence="1">Membrane</location>
        <topology evidence="1">Multi-pass membrane protein</topology>
    </subcellularLocation>
</comment>
<dbReference type="AlphaFoldDB" id="A0AAE0NJV9"/>
<feature type="transmembrane region" description="Helical" evidence="7">
    <location>
        <begin position="117"/>
        <end position="140"/>
    </location>
</feature>
<evidence type="ECO:0000256" key="4">
    <source>
        <dbReference type="ARBA" id="ARBA00023136"/>
    </source>
</evidence>
<feature type="transmembrane region" description="Helical" evidence="7">
    <location>
        <begin position="200"/>
        <end position="221"/>
    </location>
</feature>
<feature type="transmembrane region" description="Helical" evidence="7">
    <location>
        <begin position="152"/>
        <end position="180"/>
    </location>
</feature>
<evidence type="ECO:0000313" key="9">
    <source>
        <dbReference type="EMBL" id="KAK3382754.1"/>
    </source>
</evidence>
<dbReference type="GO" id="GO:0016020">
    <property type="term" value="C:membrane"/>
    <property type="evidence" value="ECO:0007669"/>
    <property type="project" value="UniProtKB-SubCell"/>
</dbReference>
<organism evidence="9 10">
    <name type="scientific">Lasiosphaeria ovina</name>
    <dbReference type="NCBI Taxonomy" id="92902"/>
    <lineage>
        <taxon>Eukaryota</taxon>
        <taxon>Fungi</taxon>
        <taxon>Dikarya</taxon>
        <taxon>Ascomycota</taxon>
        <taxon>Pezizomycotina</taxon>
        <taxon>Sordariomycetes</taxon>
        <taxon>Sordariomycetidae</taxon>
        <taxon>Sordariales</taxon>
        <taxon>Lasiosphaeriaceae</taxon>
        <taxon>Lasiosphaeria</taxon>
    </lineage>
</organism>
<evidence type="ECO:0000313" key="10">
    <source>
        <dbReference type="Proteomes" id="UP001287356"/>
    </source>
</evidence>
<keyword evidence="3 7" id="KW-1133">Transmembrane helix</keyword>
<dbReference type="InterPro" id="IPR049326">
    <property type="entry name" value="Rhodopsin_dom_fungi"/>
</dbReference>
<feature type="region of interest" description="Disordered" evidence="6">
    <location>
        <begin position="329"/>
        <end position="353"/>
    </location>
</feature>
<evidence type="ECO:0000256" key="2">
    <source>
        <dbReference type="ARBA" id="ARBA00022692"/>
    </source>
</evidence>
<dbReference type="Proteomes" id="UP001287356">
    <property type="component" value="Unassembled WGS sequence"/>
</dbReference>
<comment type="similarity">
    <text evidence="5">Belongs to the SAT4 family.</text>
</comment>
<evidence type="ECO:0000256" key="5">
    <source>
        <dbReference type="ARBA" id="ARBA00038359"/>
    </source>
</evidence>
<dbReference type="PANTHER" id="PTHR33048:SF47">
    <property type="entry name" value="INTEGRAL MEMBRANE PROTEIN-RELATED"/>
    <property type="match status" value="1"/>
</dbReference>
<gene>
    <name evidence="9" type="ORF">B0T24DRAFT_587481</name>
</gene>
<keyword evidence="4 7" id="KW-0472">Membrane</keyword>
<dbReference type="InterPro" id="IPR052337">
    <property type="entry name" value="SAT4-like"/>
</dbReference>
<sequence>MATSFDWSNCTIDGNDTLPTNFTIAWPPIPDDQRRSLQPDIFVCAILTWLIALAFVVLRFYTRGWLNHVLGPADWFLLPALLFAAGVTASSLEQACRGAGKHYWQVDFWSVPDLERAAWYGILFYTLSLVFTRISILLLYKRIFTYSWTKKAIQVVLTLVIAIGIWLVASVCTACVPLEAFWNWGLFYTQPVFCQPPNLWWGNAALHIVCDLVIMTLPLPVLSSLKLPRRQKIALIGVFALGFIICIISILRLVTLIDVQAQAQQSLDSTYTSAKLIFWTSVEVNASICCACMMTLKPLIQRWFPSLLSSSYARDRSLPWITPLTNRNSRQSFSHPTTRHVSHPSGTSGCGSKGSVLPQLEEFEGGHCLGVLKSEDLEAQRTGSISTVACDEEAAGALRAPPKAHLRLSIHVTRSVEVTKVPGSPVPALPDKRSRETIDRTQEHGQMKESGNGEGSSDTKVQI</sequence>
<name>A0AAE0NJV9_9PEZI</name>